<accession>A0ABD3R1I9</accession>
<feature type="region of interest" description="Disordered" evidence="1">
    <location>
        <begin position="446"/>
        <end position="505"/>
    </location>
</feature>
<proteinExistence type="predicted"/>
<gene>
    <name evidence="3" type="ORF">HJC23_013699</name>
</gene>
<feature type="compositionally biased region" description="Acidic residues" evidence="1">
    <location>
        <begin position="251"/>
        <end position="264"/>
    </location>
</feature>
<keyword evidence="2" id="KW-1133">Transmembrane helix</keyword>
<evidence type="ECO:0000313" key="3">
    <source>
        <dbReference type="EMBL" id="KAL3804180.1"/>
    </source>
</evidence>
<organism evidence="3 4">
    <name type="scientific">Cyclotella cryptica</name>
    <dbReference type="NCBI Taxonomy" id="29204"/>
    <lineage>
        <taxon>Eukaryota</taxon>
        <taxon>Sar</taxon>
        <taxon>Stramenopiles</taxon>
        <taxon>Ochrophyta</taxon>
        <taxon>Bacillariophyta</taxon>
        <taxon>Coscinodiscophyceae</taxon>
        <taxon>Thalassiosirophycidae</taxon>
        <taxon>Stephanodiscales</taxon>
        <taxon>Stephanodiscaceae</taxon>
        <taxon>Cyclotella</taxon>
    </lineage>
</organism>
<name>A0ABD3R1I9_9STRA</name>
<sequence>MEEWMEKWPTSCKQLSMPDYYGNTLYIAVHPLPEGNMTLEVYNDNKCTILSEEMDLESYILMLYSYYGYSQRGEQVAQQYSEAIETWNEKMSVFKICQPCRAYNLFYDDDKNNNEHNHRNRALGGNENDGEGEEQERYNCYDDAGYTNVNQCYKFETKTSLEPAEVVDLSLASDQGTILMIKSNGKVYGSGGYVSPYSASWDFDITPEQMMYLSFGSIAVIWMALLLFFHRQHRRKCEASSASLGGTLYDGDGDDNNGDYESDSSDSTKSEFSDVLYSPPTIEIANSEDHYTTGGRCVQSDISRSQSEVKSFESIDEDGDYSKLCYVDCRLRSEDISFKDGGDLEPNQSEVKQGFSQVESSDVDDTYPAGAKVLFGLTSDSGELSKESLLEAYSGQSVEECTQSEDGRRSSQPDIKTIQSEMSSFESMNDRARRLQQWLSRQQELAQNQMGGVRQQRTSKIQDKGEDDTLAGALQRVQQRIMEHGHKSQCSPSDDSTSRKLSRIV</sequence>
<evidence type="ECO:0000313" key="4">
    <source>
        <dbReference type="Proteomes" id="UP001516023"/>
    </source>
</evidence>
<comment type="caution">
    <text evidence="3">The sequence shown here is derived from an EMBL/GenBank/DDBJ whole genome shotgun (WGS) entry which is preliminary data.</text>
</comment>
<dbReference type="AlphaFoldDB" id="A0ABD3R1I9"/>
<dbReference type="EMBL" id="JABMIG020000009">
    <property type="protein sequence ID" value="KAL3804180.1"/>
    <property type="molecule type" value="Genomic_DNA"/>
</dbReference>
<evidence type="ECO:0000256" key="2">
    <source>
        <dbReference type="SAM" id="Phobius"/>
    </source>
</evidence>
<keyword evidence="4" id="KW-1185">Reference proteome</keyword>
<keyword evidence="2" id="KW-0812">Transmembrane</keyword>
<protein>
    <submittedName>
        <fullName evidence="3">Uncharacterized protein</fullName>
    </submittedName>
</protein>
<evidence type="ECO:0000256" key="1">
    <source>
        <dbReference type="SAM" id="MobiDB-lite"/>
    </source>
</evidence>
<feature type="compositionally biased region" description="Polar residues" evidence="1">
    <location>
        <begin position="446"/>
        <end position="459"/>
    </location>
</feature>
<keyword evidence="2" id="KW-0472">Membrane</keyword>
<dbReference type="Proteomes" id="UP001516023">
    <property type="component" value="Unassembled WGS sequence"/>
</dbReference>
<feature type="region of interest" description="Disordered" evidence="1">
    <location>
        <begin position="248"/>
        <end position="273"/>
    </location>
</feature>
<reference evidence="3 4" key="1">
    <citation type="journal article" date="2020" name="G3 (Bethesda)">
        <title>Improved Reference Genome for Cyclotella cryptica CCMP332, a Model for Cell Wall Morphogenesis, Salinity Adaptation, and Lipid Production in Diatoms (Bacillariophyta).</title>
        <authorList>
            <person name="Roberts W.R."/>
            <person name="Downey K.M."/>
            <person name="Ruck E.C."/>
            <person name="Traller J.C."/>
            <person name="Alverson A.J."/>
        </authorList>
    </citation>
    <scope>NUCLEOTIDE SEQUENCE [LARGE SCALE GENOMIC DNA]</scope>
    <source>
        <strain evidence="3 4">CCMP332</strain>
    </source>
</reference>
<feature type="transmembrane region" description="Helical" evidence="2">
    <location>
        <begin position="210"/>
        <end position="229"/>
    </location>
</feature>